<dbReference type="SUPFAM" id="SSF47413">
    <property type="entry name" value="lambda repressor-like DNA-binding domains"/>
    <property type="match status" value="1"/>
</dbReference>
<dbReference type="CDD" id="cd00093">
    <property type="entry name" value="HTH_XRE"/>
    <property type="match status" value="1"/>
</dbReference>
<gene>
    <name evidence="2" type="ORF">CLV54_0961</name>
</gene>
<dbReference type="Gene3D" id="1.10.260.40">
    <property type="entry name" value="lambda repressor-like DNA-binding domains"/>
    <property type="match status" value="1"/>
</dbReference>
<dbReference type="PANTHER" id="PTHR35010:SF2">
    <property type="entry name" value="BLL4672 PROTEIN"/>
    <property type="match status" value="1"/>
</dbReference>
<dbReference type="AlphaFoldDB" id="A0A2M9BYZ1"/>
<comment type="caution">
    <text evidence="2">The sequence shown here is derived from an EMBL/GenBank/DDBJ whole genome shotgun (WGS) entry which is preliminary data.</text>
</comment>
<evidence type="ECO:0000313" key="2">
    <source>
        <dbReference type="EMBL" id="PJJ63299.1"/>
    </source>
</evidence>
<dbReference type="InterPro" id="IPR010982">
    <property type="entry name" value="Lambda_DNA-bd_dom_sf"/>
</dbReference>
<sequence>MENTSTLADFLRSARARVSPQDVGLGVGSLTARRVPGLRRDEVAMLAGMSVDYYTRMEQGRIKHASDAVVNGLCKALRLNDTERSYLFSLFSPASGRPAPQKRATKVRPILRQMMDQMDNTAAFILGVGMDVLAMNELAKVLLRDFTTETGLARSLARWAFLDPEGHARYLDWDAAAADMAAILRRDSTSHPNDRELNELIGELTVKSDKFRQWWPQHRVYECASGTKHLMHPLVGELEIEYETFPVPEEPDQQMFLYTAKKGSPSEDALRILASWGAQAALTDATHSD</sequence>
<protein>
    <submittedName>
        <fullName evidence="2">Helix-turn-helix protein</fullName>
    </submittedName>
</protein>
<evidence type="ECO:0000313" key="3">
    <source>
        <dbReference type="Proteomes" id="UP000230161"/>
    </source>
</evidence>
<dbReference type="Pfam" id="PF17765">
    <property type="entry name" value="MLTR_LBD"/>
    <property type="match status" value="1"/>
</dbReference>
<organism evidence="2 3">
    <name type="scientific">Compostimonas suwonensis</name>
    <dbReference type="NCBI Taxonomy" id="1048394"/>
    <lineage>
        <taxon>Bacteria</taxon>
        <taxon>Bacillati</taxon>
        <taxon>Actinomycetota</taxon>
        <taxon>Actinomycetes</taxon>
        <taxon>Micrococcales</taxon>
        <taxon>Microbacteriaceae</taxon>
        <taxon>Compostimonas</taxon>
    </lineage>
</organism>
<dbReference type="PANTHER" id="PTHR35010">
    <property type="entry name" value="BLL4672 PROTEIN-RELATED"/>
    <property type="match status" value="1"/>
</dbReference>
<dbReference type="Gene3D" id="3.30.450.180">
    <property type="match status" value="1"/>
</dbReference>
<dbReference type="GO" id="GO:0003677">
    <property type="term" value="F:DNA binding"/>
    <property type="evidence" value="ECO:0007669"/>
    <property type="project" value="InterPro"/>
</dbReference>
<keyword evidence="3" id="KW-1185">Reference proteome</keyword>
<feature type="domain" description="HTH cro/C1-type" evidence="1">
    <location>
        <begin position="10"/>
        <end position="84"/>
    </location>
</feature>
<dbReference type="Proteomes" id="UP000230161">
    <property type="component" value="Unassembled WGS sequence"/>
</dbReference>
<dbReference type="EMBL" id="PGFB01000002">
    <property type="protein sequence ID" value="PJJ63299.1"/>
    <property type="molecule type" value="Genomic_DNA"/>
</dbReference>
<dbReference type="RefSeq" id="WP_100343824.1">
    <property type="nucleotide sequence ID" value="NZ_PGFB01000002.1"/>
</dbReference>
<proteinExistence type="predicted"/>
<dbReference type="Pfam" id="PF13560">
    <property type="entry name" value="HTH_31"/>
    <property type="match status" value="1"/>
</dbReference>
<dbReference type="InterPro" id="IPR001387">
    <property type="entry name" value="Cro/C1-type_HTH"/>
</dbReference>
<evidence type="ECO:0000259" key="1">
    <source>
        <dbReference type="SMART" id="SM00530"/>
    </source>
</evidence>
<accession>A0A2M9BYZ1</accession>
<dbReference type="InterPro" id="IPR041413">
    <property type="entry name" value="MLTR_LBD"/>
</dbReference>
<dbReference type="OrthoDB" id="3518652at2"/>
<reference evidence="2 3" key="1">
    <citation type="submission" date="2017-11" db="EMBL/GenBank/DDBJ databases">
        <title>Genomic Encyclopedia of Archaeal and Bacterial Type Strains, Phase II (KMG-II): From Individual Species to Whole Genera.</title>
        <authorList>
            <person name="Goeker M."/>
        </authorList>
    </citation>
    <scope>NUCLEOTIDE SEQUENCE [LARGE SCALE GENOMIC DNA]</scope>
    <source>
        <strain evidence="2 3">DSM 25625</strain>
    </source>
</reference>
<name>A0A2M9BYZ1_9MICO</name>
<dbReference type="SMART" id="SM00530">
    <property type="entry name" value="HTH_XRE"/>
    <property type="match status" value="1"/>
</dbReference>